<accession>A0A7D9LQP3</accession>
<gene>
    <name evidence="1" type="ORF">PACLA_8A010660</name>
</gene>
<dbReference type="InterPro" id="IPR001646">
    <property type="entry name" value="5peptide_repeat"/>
</dbReference>
<protein>
    <submittedName>
        <fullName evidence="1">BTB POZ domain-containing KCTD9</fullName>
    </submittedName>
</protein>
<keyword evidence="2" id="KW-1185">Reference proteome</keyword>
<dbReference type="AlphaFoldDB" id="A0A7D9LQP3"/>
<proteinExistence type="predicted"/>
<organism evidence="1 2">
    <name type="scientific">Paramuricea clavata</name>
    <name type="common">Red gorgonian</name>
    <name type="synonym">Violescent sea-whip</name>
    <dbReference type="NCBI Taxonomy" id="317549"/>
    <lineage>
        <taxon>Eukaryota</taxon>
        <taxon>Metazoa</taxon>
        <taxon>Cnidaria</taxon>
        <taxon>Anthozoa</taxon>
        <taxon>Octocorallia</taxon>
        <taxon>Malacalcyonacea</taxon>
        <taxon>Plexauridae</taxon>
        <taxon>Paramuricea</taxon>
    </lineage>
</organism>
<dbReference type="Gene3D" id="2.160.20.80">
    <property type="entry name" value="E3 ubiquitin-protein ligase SopA"/>
    <property type="match status" value="1"/>
</dbReference>
<dbReference type="PANTHER" id="PTHR14136:SF17">
    <property type="entry name" value="BTB_POZ DOMAIN-CONTAINING PROTEIN KCTD9"/>
    <property type="match status" value="1"/>
</dbReference>
<evidence type="ECO:0000313" key="1">
    <source>
        <dbReference type="EMBL" id="CAB4035399.1"/>
    </source>
</evidence>
<dbReference type="Pfam" id="PF00805">
    <property type="entry name" value="Pentapeptide"/>
    <property type="match status" value="1"/>
</dbReference>
<dbReference type="OrthoDB" id="9989223at2759"/>
<sequence>MKGCDLEASQMSGVNLRVATMKGANLQNCNLRGAILAGADLENCNMSGCDLQEANVRGANIVGLSLEEMQSPLHMSLWVHTQSGRIENDPHLDVNLDDPIRIDAGIP</sequence>
<name>A0A7D9LQP3_PARCT</name>
<dbReference type="InterPro" id="IPR051082">
    <property type="entry name" value="Pentapeptide-BTB/POZ_domain"/>
</dbReference>
<dbReference type="PANTHER" id="PTHR14136">
    <property type="entry name" value="BTB_POZ DOMAIN-CONTAINING PROTEIN KCTD9"/>
    <property type="match status" value="1"/>
</dbReference>
<dbReference type="EMBL" id="CACRXK020021020">
    <property type="protein sequence ID" value="CAB4035399.1"/>
    <property type="molecule type" value="Genomic_DNA"/>
</dbReference>
<dbReference type="SUPFAM" id="SSF141571">
    <property type="entry name" value="Pentapeptide repeat-like"/>
    <property type="match status" value="1"/>
</dbReference>
<dbReference type="Proteomes" id="UP001152795">
    <property type="component" value="Unassembled WGS sequence"/>
</dbReference>
<reference evidence="1" key="1">
    <citation type="submission" date="2020-04" db="EMBL/GenBank/DDBJ databases">
        <authorList>
            <person name="Alioto T."/>
            <person name="Alioto T."/>
            <person name="Gomez Garrido J."/>
        </authorList>
    </citation>
    <scope>NUCLEOTIDE SEQUENCE</scope>
    <source>
        <strain evidence="1">A484AB</strain>
    </source>
</reference>
<evidence type="ECO:0000313" key="2">
    <source>
        <dbReference type="Proteomes" id="UP001152795"/>
    </source>
</evidence>
<comment type="caution">
    <text evidence="1">The sequence shown here is derived from an EMBL/GenBank/DDBJ whole genome shotgun (WGS) entry which is preliminary data.</text>
</comment>